<proteinExistence type="inferred from homology"/>
<reference evidence="3" key="1">
    <citation type="submission" date="2022-07" db="EMBL/GenBank/DDBJ databases">
        <title>Phylogenomic reconstructions and comparative analyses of Kickxellomycotina fungi.</title>
        <authorList>
            <person name="Reynolds N.K."/>
            <person name="Stajich J.E."/>
            <person name="Barry K."/>
            <person name="Grigoriev I.V."/>
            <person name="Crous P."/>
            <person name="Smith M.E."/>
        </authorList>
    </citation>
    <scope>NUCLEOTIDE SEQUENCE</scope>
    <source>
        <strain evidence="3">RSA 1196</strain>
    </source>
</reference>
<gene>
    <name evidence="3" type="primary">RRP15</name>
    <name evidence="3" type="ORF">IWQ62_001647</name>
</gene>
<dbReference type="PANTHER" id="PTHR13245:SF14">
    <property type="entry name" value="RRP15-LIKE PROTEIN"/>
    <property type="match status" value="1"/>
</dbReference>
<dbReference type="PANTHER" id="PTHR13245">
    <property type="entry name" value="RRP15-LIKE PROTEIN"/>
    <property type="match status" value="1"/>
</dbReference>
<dbReference type="GO" id="GO:0000460">
    <property type="term" value="P:maturation of 5.8S rRNA"/>
    <property type="evidence" value="ECO:0007669"/>
    <property type="project" value="TreeGrafter"/>
</dbReference>
<dbReference type="InterPro" id="IPR012459">
    <property type="entry name" value="Rrp15"/>
</dbReference>
<dbReference type="EMBL" id="JANBPY010000284">
    <property type="protein sequence ID" value="KAJ1967772.1"/>
    <property type="molecule type" value="Genomic_DNA"/>
</dbReference>
<dbReference type="GO" id="GO:0000470">
    <property type="term" value="P:maturation of LSU-rRNA"/>
    <property type="evidence" value="ECO:0007669"/>
    <property type="project" value="TreeGrafter"/>
</dbReference>
<evidence type="ECO:0000256" key="1">
    <source>
        <dbReference type="ARBA" id="ARBA00007462"/>
    </source>
</evidence>
<evidence type="ECO:0000256" key="2">
    <source>
        <dbReference type="SAM" id="MobiDB-lite"/>
    </source>
</evidence>
<name>A0A9W8AVL5_9FUNG</name>
<dbReference type="Pfam" id="PF07890">
    <property type="entry name" value="Rrp15p"/>
    <property type="match status" value="1"/>
</dbReference>
<accession>A0A9W8AVL5</accession>
<keyword evidence="4" id="KW-1185">Reference proteome</keyword>
<protein>
    <submittedName>
        <fullName evidence="3">Pre-60S ribosomal particles component</fullName>
    </submittedName>
</protein>
<evidence type="ECO:0000313" key="4">
    <source>
        <dbReference type="Proteomes" id="UP001150925"/>
    </source>
</evidence>
<dbReference type="AlphaFoldDB" id="A0A9W8AVL5"/>
<feature type="compositionally biased region" description="Low complexity" evidence="2">
    <location>
        <begin position="12"/>
        <end position="36"/>
    </location>
</feature>
<dbReference type="OrthoDB" id="20949at2759"/>
<dbReference type="GO" id="GO:0030687">
    <property type="term" value="C:preribosome, large subunit precursor"/>
    <property type="evidence" value="ECO:0007669"/>
    <property type="project" value="TreeGrafter"/>
</dbReference>
<organism evidence="3 4">
    <name type="scientific">Dispira parvispora</name>
    <dbReference type="NCBI Taxonomy" id="1520584"/>
    <lineage>
        <taxon>Eukaryota</taxon>
        <taxon>Fungi</taxon>
        <taxon>Fungi incertae sedis</taxon>
        <taxon>Zoopagomycota</taxon>
        <taxon>Kickxellomycotina</taxon>
        <taxon>Dimargaritomycetes</taxon>
        <taxon>Dimargaritales</taxon>
        <taxon>Dimargaritaceae</taxon>
        <taxon>Dispira</taxon>
    </lineage>
</organism>
<comment type="caution">
    <text evidence="3">The sequence shown here is derived from an EMBL/GenBank/DDBJ whole genome shotgun (WGS) entry which is preliminary data.</text>
</comment>
<feature type="region of interest" description="Disordered" evidence="2">
    <location>
        <begin position="1"/>
        <end position="57"/>
    </location>
</feature>
<dbReference type="Proteomes" id="UP001150925">
    <property type="component" value="Unassembled WGS sequence"/>
</dbReference>
<evidence type="ECO:0000313" key="3">
    <source>
        <dbReference type="EMBL" id="KAJ1967772.1"/>
    </source>
</evidence>
<comment type="similarity">
    <text evidence="1">Belongs to the RRP15 family.</text>
</comment>
<sequence length="187" mass="20532">MKDDVVSIARPSEVSVESDASSVASDRASDANSSGDSDLESLTLPTKKKRKPKHTDPEDFAQAMASILGAQLKGSAQAAPILAKNRSADRKLAEEKLEHQAVKTLTNERRKLREKGRVIPDHSNASYEKRLRKVATRGVVKLFNAIRTQQTKGKTAHEVINEDASRRKVAELSKDNFLDLLKTGNTT</sequence>